<dbReference type="PANTHER" id="PTHR10366">
    <property type="entry name" value="NAD DEPENDENT EPIMERASE/DEHYDRATASE"/>
    <property type="match status" value="1"/>
</dbReference>
<comment type="caution">
    <text evidence="5">The sequence shown here is derived from an EMBL/GenBank/DDBJ whole genome shotgun (WGS) entry which is preliminary data.</text>
</comment>
<evidence type="ECO:0000256" key="3">
    <source>
        <dbReference type="ARBA" id="ARBA00023445"/>
    </source>
</evidence>
<dbReference type="InterPro" id="IPR050425">
    <property type="entry name" value="NAD(P)_dehydrat-like"/>
</dbReference>
<proteinExistence type="inferred from homology"/>
<name>A0A8X7P3R5_BRACI</name>
<evidence type="ECO:0000313" key="6">
    <source>
        <dbReference type="Proteomes" id="UP000886595"/>
    </source>
</evidence>
<dbReference type="InterPro" id="IPR036291">
    <property type="entry name" value="NAD(P)-bd_dom_sf"/>
</dbReference>
<keyword evidence="1" id="KW-0521">NADP</keyword>
<dbReference type="GO" id="GO:0016616">
    <property type="term" value="F:oxidoreductase activity, acting on the CH-OH group of donors, NAD or NADP as acceptor"/>
    <property type="evidence" value="ECO:0007669"/>
    <property type="project" value="TreeGrafter"/>
</dbReference>
<evidence type="ECO:0000256" key="1">
    <source>
        <dbReference type="ARBA" id="ARBA00022857"/>
    </source>
</evidence>
<feature type="domain" description="NAD-dependent epimerase/dehydratase" evidence="4">
    <location>
        <begin position="14"/>
        <end position="240"/>
    </location>
</feature>
<comment type="similarity">
    <text evidence="3">Belongs to the NAD(P)-dependent epimerase/dehydratase family. Dihydroflavonol-4-reductase subfamily.</text>
</comment>
<dbReference type="AlphaFoldDB" id="A0A8X7P3R5"/>
<keyword evidence="6" id="KW-1185">Reference proteome</keyword>
<reference evidence="5 6" key="1">
    <citation type="submission" date="2020-02" db="EMBL/GenBank/DDBJ databases">
        <authorList>
            <person name="Ma Q."/>
            <person name="Huang Y."/>
            <person name="Song X."/>
            <person name="Pei D."/>
        </authorList>
    </citation>
    <scope>NUCLEOTIDE SEQUENCE [LARGE SCALE GENOMIC DNA]</scope>
    <source>
        <strain evidence="5">Sxm20200214</strain>
        <tissue evidence="5">Leaf</tissue>
    </source>
</reference>
<protein>
    <recommendedName>
        <fullName evidence="4">NAD-dependent epimerase/dehydratase domain-containing protein</fullName>
    </recommendedName>
</protein>
<evidence type="ECO:0000259" key="4">
    <source>
        <dbReference type="Pfam" id="PF01370"/>
    </source>
</evidence>
<dbReference type="Proteomes" id="UP000886595">
    <property type="component" value="Unassembled WGS sequence"/>
</dbReference>
<accession>A0A8X7P3R5</accession>
<dbReference type="EMBL" id="JAAMPC010000021">
    <property type="protein sequence ID" value="KAG2245374.1"/>
    <property type="molecule type" value="Genomic_DNA"/>
</dbReference>
<dbReference type="OrthoDB" id="2735536at2759"/>
<dbReference type="PANTHER" id="PTHR10366:SF628">
    <property type="entry name" value="NAD(P)-BINDING ROSSMANN-FOLD SUPERFAMILY PROTEIN"/>
    <property type="match status" value="1"/>
</dbReference>
<evidence type="ECO:0000313" key="5">
    <source>
        <dbReference type="EMBL" id="KAG2245374.1"/>
    </source>
</evidence>
<evidence type="ECO:0000256" key="2">
    <source>
        <dbReference type="ARBA" id="ARBA00023002"/>
    </source>
</evidence>
<dbReference type="Gene3D" id="3.40.50.720">
    <property type="entry name" value="NAD(P)-binding Rossmann-like Domain"/>
    <property type="match status" value="1"/>
</dbReference>
<dbReference type="Pfam" id="PF01370">
    <property type="entry name" value="Epimerase"/>
    <property type="match status" value="1"/>
</dbReference>
<dbReference type="InterPro" id="IPR001509">
    <property type="entry name" value="Epimerase_deHydtase"/>
</dbReference>
<dbReference type="FunFam" id="3.40.50.720:FF:000085">
    <property type="entry name" value="Dihydroflavonol reductase"/>
    <property type="match status" value="1"/>
</dbReference>
<organism evidence="5 6">
    <name type="scientific">Brassica carinata</name>
    <name type="common">Ethiopian mustard</name>
    <name type="synonym">Abyssinian cabbage</name>
    <dbReference type="NCBI Taxonomy" id="52824"/>
    <lineage>
        <taxon>Eukaryota</taxon>
        <taxon>Viridiplantae</taxon>
        <taxon>Streptophyta</taxon>
        <taxon>Embryophyta</taxon>
        <taxon>Tracheophyta</taxon>
        <taxon>Spermatophyta</taxon>
        <taxon>Magnoliopsida</taxon>
        <taxon>eudicotyledons</taxon>
        <taxon>Gunneridae</taxon>
        <taxon>Pentapetalae</taxon>
        <taxon>rosids</taxon>
        <taxon>malvids</taxon>
        <taxon>Brassicales</taxon>
        <taxon>Brassicaceae</taxon>
        <taxon>Brassiceae</taxon>
        <taxon>Brassica</taxon>
    </lineage>
</organism>
<keyword evidence="2" id="KW-0560">Oxidoreductase</keyword>
<gene>
    <name evidence="5" type="ORF">Bca52824_092798</name>
</gene>
<dbReference type="SUPFAM" id="SSF51735">
    <property type="entry name" value="NAD(P)-binding Rossmann-fold domains"/>
    <property type="match status" value="1"/>
</dbReference>
<sequence length="313" mass="35372">MESNGDDRKTTTYCVTGANGDIGSWLVKFLLERGYIVHATLRDLGNERLILFRADLQDDGSFDGALKGCDGVFHGVRYLTKSQYVQSKVVDPAIKAVRNVLGSCLLSKSVKRVVFTSSISSLKAKDENERWRSIVDQICKTPIDHIYVQSKLVSEEEAFRYAKERGLDLVSVIRTTVSGPFLTPSLSSSLQVLLYPITGACVFVYDILSGVNKRMGSIGLAHIQDICMAHLFLMEEPKSEGQYICCVDSIDMHDLMLINFCKDQSLIKAYVFFKKKLRELRFEYRYGIEEIIHPTIDASISFRFPTLNHKLKQ</sequence>